<dbReference type="GeneID" id="11494034"/>
<organism evidence="8 9">
    <name type="scientific">Naumovozyma dairenensis (strain ATCC 10597 / BCRC 20456 / CBS 421 / NBRC 0211 / NRRL Y-12639)</name>
    <name type="common">Saccharomyces dairenensis</name>
    <dbReference type="NCBI Taxonomy" id="1071378"/>
    <lineage>
        <taxon>Eukaryota</taxon>
        <taxon>Fungi</taxon>
        <taxon>Dikarya</taxon>
        <taxon>Ascomycota</taxon>
        <taxon>Saccharomycotina</taxon>
        <taxon>Saccharomycetes</taxon>
        <taxon>Saccharomycetales</taxon>
        <taxon>Saccharomycetaceae</taxon>
        <taxon>Naumovozyma</taxon>
    </lineage>
</organism>
<accession>G0WGK5</accession>
<dbReference type="SUPFAM" id="SSF52540">
    <property type="entry name" value="P-loop containing nucleoside triphosphate hydrolases"/>
    <property type="match status" value="1"/>
</dbReference>
<dbReference type="PANTHER" id="PTHR12087">
    <property type="entry name" value="ORIGIN RECOGNITION COMPLEX SUBUNIT 4"/>
    <property type="match status" value="1"/>
</dbReference>
<dbReference type="OrthoDB" id="343623at2759"/>
<comment type="similarity">
    <text evidence="2">Belongs to the ORC4 family.</text>
</comment>
<evidence type="ECO:0000259" key="7">
    <source>
        <dbReference type="Pfam" id="PF14629"/>
    </source>
</evidence>
<dbReference type="GO" id="GO:0003688">
    <property type="term" value="F:DNA replication origin binding"/>
    <property type="evidence" value="ECO:0007669"/>
    <property type="project" value="EnsemblFungi"/>
</dbReference>
<dbReference type="PANTHER" id="PTHR12087:SF0">
    <property type="entry name" value="ORIGIN RECOGNITION COMPLEX SUBUNIT 4"/>
    <property type="match status" value="1"/>
</dbReference>
<dbReference type="eggNOG" id="KOG2228">
    <property type="taxonomic scope" value="Eukaryota"/>
</dbReference>
<dbReference type="KEGG" id="ndi:NDAI_0J00410"/>
<dbReference type="AlphaFoldDB" id="G0WGK5"/>
<sequence length="581" mass="66159">MTATESKNIFNSANAVQNNEISRDNNVLSNVKLVPIKRPLEPATPSKNSPRKRKIQSPYKKVRLLTEKTLLQGAESPTERPIKKTLIDLQFANFKKHLLSHIYQTLPVEQITVYPFLNNVQQEIDRILRQSVIQKESNSAILVGPRKSFKSFLLNYELNLLSQNYDQQFITIRLNGFIHSELTAINSIAIQLEKQLEKIHGKRPSDKKVSISGGSNTEVFERILRLLDSASISDVSTDDKTRKGDDNKITVVFIFDEIDTFAGPVRQTLLYNLFDMVEHARVPVCIFGSTTKLNILEYLEKRVKSRFSQRIIYMPQFQNMNDFRKNTEHMLTLNDDNNTSGLGFDKDLETEWNNLISYELQNESSKLFHALKTNYETFMSLDYLKNAIIPIISRSTSLQSLKDSMISCKGIVEYNTNQLEDSLTSMVQSLSDLELAILLSAARVSSKKKPSLFNYNLCYSEYEAMIKSMNARIPTVASTPGGAASVNSSPTKRIVDNTIKQWNKQDVRNVWESLANMKLLTEAGATGLKESATSVANANYNNLQGTTVIPFDLRKFQVQIDLQELRRIVPRSSMYYSWTQL</sequence>
<gene>
    <name evidence="8" type="primary">NDAI0J00410</name>
    <name evidence="8" type="ordered locus">NDAI_0J00410</name>
</gene>
<feature type="compositionally biased region" description="Basic residues" evidence="6">
    <location>
        <begin position="49"/>
        <end position="58"/>
    </location>
</feature>
<dbReference type="GO" id="GO:0005656">
    <property type="term" value="C:nuclear pre-replicative complex"/>
    <property type="evidence" value="ECO:0007669"/>
    <property type="project" value="EnsemblFungi"/>
</dbReference>
<evidence type="ECO:0000256" key="3">
    <source>
        <dbReference type="ARBA" id="ARBA00022705"/>
    </source>
</evidence>
<keyword evidence="9" id="KW-1185">Reference proteome</keyword>
<dbReference type="PIRSF" id="PIRSF007858">
    <property type="entry name" value="ORC4"/>
    <property type="match status" value="1"/>
</dbReference>
<name>G0WGK5_NAUDC</name>
<dbReference type="OMA" id="QRIIYMP"/>
<dbReference type="Pfam" id="PF14629">
    <property type="entry name" value="ORC4_C"/>
    <property type="match status" value="1"/>
</dbReference>
<evidence type="ECO:0000256" key="4">
    <source>
        <dbReference type="ARBA" id="ARBA00023125"/>
    </source>
</evidence>
<evidence type="ECO:0000256" key="6">
    <source>
        <dbReference type="SAM" id="MobiDB-lite"/>
    </source>
</evidence>
<keyword evidence="3" id="KW-0235">DNA replication</keyword>
<dbReference type="GO" id="GO:0030466">
    <property type="term" value="P:silent mating-type cassette heterochromatin formation"/>
    <property type="evidence" value="ECO:0007669"/>
    <property type="project" value="EnsemblFungi"/>
</dbReference>
<evidence type="ECO:0000313" key="8">
    <source>
        <dbReference type="EMBL" id="CCD26933.1"/>
    </source>
</evidence>
<dbReference type="FunFam" id="3.40.50.300:FF:001499">
    <property type="entry name" value="Origin recognition complex subunit 4, putative"/>
    <property type="match status" value="1"/>
</dbReference>
<dbReference type="HOGENOM" id="CLU_007115_4_0_1"/>
<dbReference type="Gene3D" id="3.40.50.300">
    <property type="entry name" value="P-loop containing nucleotide triphosphate hydrolases"/>
    <property type="match status" value="1"/>
</dbReference>
<dbReference type="GO" id="GO:0006267">
    <property type="term" value="P:pre-replicative complex assembly involved in nuclear cell cycle DNA replication"/>
    <property type="evidence" value="ECO:0007669"/>
    <property type="project" value="EnsemblFungi"/>
</dbReference>
<feature type="domain" description="Origin recognition complex subunit 4 C-terminal" evidence="7">
    <location>
        <begin position="326"/>
        <end position="569"/>
    </location>
</feature>
<dbReference type="InterPro" id="IPR027417">
    <property type="entry name" value="P-loop_NTPase"/>
</dbReference>
<evidence type="ECO:0000313" key="9">
    <source>
        <dbReference type="Proteomes" id="UP000000689"/>
    </source>
</evidence>
<keyword evidence="5" id="KW-0539">Nucleus</keyword>
<comment type="subcellular location">
    <subcellularLocation>
        <location evidence="1">Nucleus</location>
    </subcellularLocation>
</comment>
<evidence type="ECO:0000256" key="2">
    <source>
        <dbReference type="ARBA" id="ARBA00005334"/>
    </source>
</evidence>
<dbReference type="STRING" id="1071378.G0WGK5"/>
<dbReference type="InterPro" id="IPR032705">
    <property type="entry name" value="ORC4_C"/>
</dbReference>
<dbReference type="GO" id="GO:0005664">
    <property type="term" value="C:nuclear origin of replication recognition complex"/>
    <property type="evidence" value="ECO:0007669"/>
    <property type="project" value="EnsemblFungi"/>
</dbReference>
<keyword evidence="4" id="KW-0238">DNA-binding</keyword>
<protein>
    <recommendedName>
        <fullName evidence="7">Origin recognition complex subunit 4 C-terminal domain-containing protein</fullName>
    </recommendedName>
</protein>
<evidence type="ECO:0000256" key="5">
    <source>
        <dbReference type="ARBA" id="ARBA00023242"/>
    </source>
</evidence>
<dbReference type="RefSeq" id="XP_003672176.1">
    <property type="nucleotide sequence ID" value="XM_003672128.1"/>
</dbReference>
<reference evidence="8 9" key="1">
    <citation type="journal article" date="2011" name="Proc. Natl. Acad. Sci. U.S.A.">
        <title>Evolutionary erosion of yeast sex chromosomes by mating-type switching accidents.</title>
        <authorList>
            <person name="Gordon J.L."/>
            <person name="Armisen D."/>
            <person name="Proux-Wera E."/>
            <person name="Oheigeartaigh S.S."/>
            <person name="Byrne K.P."/>
            <person name="Wolfe K.H."/>
        </authorList>
    </citation>
    <scope>NUCLEOTIDE SEQUENCE [LARGE SCALE GENOMIC DNA]</scope>
    <source>
        <strain evidence="9">ATCC 10597 / BCRC 20456 / CBS 421 / NBRC 0211 / NRRL Y-12639</strain>
    </source>
</reference>
<feature type="region of interest" description="Disordered" evidence="6">
    <location>
        <begin position="39"/>
        <end position="58"/>
    </location>
</feature>
<dbReference type="GO" id="GO:0006270">
    <property type="term" value="P:DNA replication initiation"/>
    <property type="evidence" value="ECO:0007669"/>
    <property type="project" value="EnsemblFungi"/>
</dbReference>
<dbReference type="InterPro" id="IPR016527">
    <property type="entry name" value="ORC4"/>
</dbReference>
<dbReference type="GO" id="GO:0031261">
    <property type="term" value="C:DNA replication preinitiation complex"/>
    <property type="evidence" value="ECO:0007669"/>
    <property type="project" value="EnsemblFungi"/>
</dbReference>
<proteinExistence type="inferred from homology"/>
<dbReference type="Proteomes" id="UP000000689">
    <property type="component" value="Chromosome 10"/>
</dbReference>
<dbReference type="EMBL" id="HE580276">
    <property type="protein sequence ID" value="CCD26933.1"/>
    <property type="molecule type" value="Genomic_DNA"/>
</dbReference>
<evidence type="ECO:0000256" key="1">
    <source>
        <dbReference type="ARBA" id="ARBA00004123"/>
    </source>
</evidence>